<sequence>MLTKLHSKSKLQLFLALLAGILFGFFLQKGGVSNYNIILGQLLLTDFTVIKIILTAIVVGMIGIYGMKSLGLVELHPKSGSFGKSVVGGLIFGLGFATLGYCPGTISAAVGQGNLDALIGGIIGIIIGAAIFAQWYPKLNKKFLHLGDFGDIRFPGLLKVNAWIVIIPLSVIIIGFLYWLESAGY</sequence>
<keyword evidence="3" id="KW-1185">Reference proteome</keyword>
<evidence type="ECO:0000256" key="1">
    <source>
        <dbReference type="SAM" id="Phobius"/>
    </source>
</evidence>
<feature type="transmembrane region" description="Helical" evidence="1">
    <location>
        <begin position="48"/>
        <end position="65"/>
    </location>
</feature>
<dbReference type="Pfam" id="PF04143">
    <property type="entry name" value="Sulf_transp"/>
    <property type="match status" value="1"/>
</dbReference>
<reference evidence="2" key="1">
    <citation type="submission" date="2019-08" db="EMBL/GenBank/DDBJ databases">
        <title>Genomic characterization of a novel candidate phylum (ARYD3) from a high temperature, high salinity tertiary oil reservoir in north central Oklahoma, USA.</title>
        <authorList>
            <person name="Youssef N.H."/>
            <person name="Yadav A."/>
            <person name="Elshahed M.S."/>
        </authorList>
    </citation>
    <scope>NUCLEOTIDE SEQUENCE [LARGE SCALE GENOMIC DNA]</scope>
    <source>
        <strain evidence="2">ARYD3</strain>
    </source>
</reference>
<feature type="transmembrane region" description="Helical" evidence="1">
    <location>
        <begin position="117"/>
        <end position="136"/>
    </location>
</feature>
<name>A0A5D0MKM4_9BACT</name>
<proteinExistence type="predicted"/>
<keyword evidence="1" id="KW-0472">Membrane</keyword>
<keyword evidence="1" id="KW-0812">Transmembrane</keyword>
<dbReference type="EMBL" id="VSIX01000004">
    <property type="protein sequence ID" value="TYB32091.1"/>
    <property type="molecule type" value="Genomic_DNA"/>
</dbReference>
<protein>
    <submittedName>
        <fullName evidence="2">YeeE/YedE family protein</fullName>
    </submittedName>
</protein>
<accession>A0A5D0MKM4</accession>
<evidence type="ECO:0000313" key="2">
    <source>
        <dbReference type="EMBL" id="TYB32091.1"/>
    </source>
</evidence>
<dbReference type="Proteomes" id="UP000324143">
    <property type="component" value="Unassembled WGS sequence"/>
</dbReference>
<comment type="caution">
    <text evidence="2">The sequence shown here is derived from an EMBL/GenBank/DDBJ whole genome shotgun (WGS) entry which is preliminary data.</text>
</comment>
<feature type="transmembrane region" description="Helical" evidence="1">
    <location>
        <begin position="86"/>
        <end position="111"/>
    </location>
</feature>
<feature type="transmembrane region" description="Helical" evidence="1">
    <location>
        <begin position="12"/>
        <end position="28"/>
    </location>
</feature>
<feature type="transmembrane region" description="Helical" evidence="1">
    <location>
        <begin position="157"/>
        <end position="180"/>
    </location>
</feature>
<dbReference type="InterPro" id="IPR007272">
    <property type="entry name" value="Sulf_transp_TsuA/YedE"/>
</dbReference>
<keyword evidence="1" id="KW-1133">Transmembrane helix</keyword>
<evidence type="ECO:0000313" key="3">
    <source>
        <dbReference type="Proteomes" id="UP000324143"/>
    </source>
</evidence>
<dbReference type="AlphaFoldDB" id="A0A5D0MKM4"/>
<gene>
    <name evidence="2" type="ORF">FXF47_00470</name>
</gene>
<organism evidence="2 3">
    <name type="scientific">Candidatus Mcinerneyibacterium aminivorans</name>
    <dbReference type="NCBI Taxonomy" id="2703815"/>
    <lineage>
        <taxon>Bacteria</taxon>
        <taxon>Candidatus Macinerneyibacteriota</taxon>
        <taxon>Candidatus Mcinerneyibacteria</taxon>
        <taxon>Candidatus Mcinerneyibacteriales</taxon>
        <taxon>Candidatus Mcinerneyibacteriaceae</taxon>
        <taxon>Candidatus Mcinerneyibacterium</taxon>
    </lineage>
</organism>